<feature type="domain" description="Glycoside hydrolase family 31 N-terminal" evidence="4">
    <location>
        <begin position="27"/>
        <end position="212"/>
    </location>
</feature>
<dbReference type="CDD" id="cd06599">
    <property type="entry name" value="GH31_glycosidase_Aec37"/>
    <property type="match status" value="1"/>
</dbReference>
<dbReference type="InterPro" id="IPR048395">
    <property type="entry name" value="Glyco_hydro_31_C"/>
</dbReference>
<keyword evidence="2" id="KW-0378">Hydrolase</keyword>
<evidence type="ECO:0000256" key="2">
    <source>
        <dbReference type="RuleBase" id="RU361185"/>
    </source>
</evidence>
<dbReference type="GO" id="GO:0005975">
    <property type="term" value="P:carbohydrate metabolic process"/>
    <property type="evidence" value="ECO:0007669"/>
    <property type="project" value="InterPro"/>
</dbReference>
<evidence type="ECO:0000313" key="6">
    <source>
        <dbReference type="EMBL" id="MBS8260707.1"/>
    </source>
</evidence>
<proteinExistence type="inferred from homology"/>
<dbReference type="InterPro" id="IPR013780">
    <property type="entry name" value="Glyco_hydro_b"/>
</dbReference>
<dbReference type="AlphaFoldDB" id="A0A944GT06"/>
<dbReference type="Pfam" id="PF13802">
    <property type="entry name" value="Gal_mutarotas_2"/>
    <property type="match status" value="1"/>
</dbReference>
<comment type="caution">
    <text evidence="6">The sequence shown here is derived from an EMBL/GenBank/DDBJ whole genome shotgun (WGS) entry which is preliminary data.</text>
</comment>
<comment type="similarity">
    <text evidence="1 2">Belongs to the glycosyl hydrolase 31 family.</text>
</comment>
<dbReference type="Gene3D" id="2.60.40.1760">
    <property type="entry name" value="glycosyl hydrolase (family 31)"/>
    <property type="match status" value="1"/>
</dbReference>
<dbReference type="Proteomes" id="UP000705379">
    <property type="component" value="Unassembled WGS sequence"/>
</dbReference>
<dbReference type="InterPro" id="IPR011013">
    <property type="entry name" value="Gal_mutarotase_sf_dom"/>
</dbReference>
<dbReference type="SUPFAM" id="SSF74650">
    <property type="entry name" value="Galactose mutarotase-like"/>
    <property type="match status" value="1"/>
</dbReference>
<evidence type="ECO:0000259" key="3">
    <source>
        <dbReference type="Pfam" id="PF01055"/>
    </source>
</evidence>
<reference evidence="6" key="1">
    <citation type="submission" date="2018-08" db="EMBL/GenBank/DDBJ databases">
        <authorList>
            <person name="Jin W."/>
            <person name="Wang H."/>
            <person name="Yang Y."/>
            <person name="Li M."/>
            <person name="Liu J."/>
        </authorList>
    </citation>
    <scope>NUCLEOTIDE SEQUENCE</scope>
    <source>
        <strain evidence="6">AESS21</strain>
    </source>
</reference>
<gene>
    <name evidence="6" type="ORF">DYI23_10795</name>
</gene>
<name>A0A944GT06_9HYPH</name>
<dbReference type="EMBL" id="QTKU01000002">
    <property type="protein sequence ID" value="MBS8260707.1"/>
    <property type="molecule type" value="Genomic_DNA"/>
</dbReference>
<organism evidence="6 7">
    <name type="scientific">Roseibium polysiphoniae</name>
    <dbReference type="NCBI Taxonomy" id="2571221"/>
    <lineage>
        <taxon>Bacteria</taxon>
        <taxon>Pseudomonadati</taxon>
        <taxon>Pseudomonadota</taxon>
        <taxon>Alphaproteobacteria</taxon>
        <taxon>Hyphomicrobiales</taxon>
        <taxon>Stappiaceae</taxon>
        <taxon>Roseibium</taxon>
    </lineage>
</organism>
<feature type="domain" description="Glycosyl hydrolase family 31 C-terminal" evidence="5">
    <location>
        <begin position="595"/>
        <end position="682"/>
    </location>
</feature>
<feature type="domain" description="Glycoside hydrolase family 31 TIM barrel" evidence="3">
    <location>
        <begin position="259"/>
        <end position="586"/>
    </location>
</feature>
<dbReference type="GO" id="GO:0004553">
    <property type="term" value="F:hydrolase activity, hydrolyzing O-glycosyl compounds"/>
    <property type="evidence" value="ECO:0007669"/>
    <property type="project" value="InterPro"/>
</dbReference>
<dbReference type="InterPro" id="IPR017853">
    <property type="entry name" value="GH"/>
</dbReference>
<evidence type="ECO:0000313" key="7">
    <source>
        <dbReference type="Proteomes" id="UP000705379"/>
    </source>
</evidence>
<sequence length="793" mass="89805">MKTLSNWTLLSTTQTGVELEVEGKHLLRISVLESSLFRVSLLKDKKWRLDRSWTVAPGGEAPLEGRHRDSLAGFSRPSCEIEVGEQLRLQTDSIRLTISQPLHFRWECRIGGEWREFAQDRTTGGIMAGVRNHRHAHFLARSPEEKVFGLGEKTGLLERSGRRYEMRNLDAMGYDAETTDPLYKHIPFTLTHTETAGCWSIFYDNLASTWFDLGNELDNYHKPYRSYRAEDGDLDYYMRWAPELGELATEQAKLTGGTAFPPRWTLGYSGSTMSYTDAPDAQAQLEGFLDHLAEHDIPCDSFQLSSGYTSIGDKRYVFNWNTEKVPDVHAMTEKFHDAGVHLIANIKPCLLQDHPRYEEVAQAGLFVSDSEAEQPERSLFWDDEGSHLDFTKMETIGWWRDNVTRELLEKGIGSTWNDNNEYEIWDDGARCHGFGSEIPVNLIRPIQPILMTRASEEAQKRHASEKRPYLISRSGAPGLQRYAQTWTGDNRTSWETLRWNIRMGLGLSLSGFFNIGHDVGGFSGPKPDPELFVRWVQNGIFHPRFTIHSWNDDQTVNEPWMYPEVTDHIRAAIKLRYRLIPYLYTLLWRSSAFNEPIIRPTFLEFPGDEDCWLDTDDFMLGRELLIANVVEPGASSRAVRLPENPSGWWDFFQGTWHAGGTVIETPVDIGTIPVFVKAGAIIPLGIGANRADPRTETGREIALFPVPGSGRSKGELYEDDGVAVDAPYSHLCFSLSSTDDKISLNWSQNGTEHPFHKEAILTLPASETRPLSIRDQEQSAPVMANLADDSGNG</sequence>
<accession>A0A944GT06</accession>
<dbReference type="InterPro" id="IPR025887">
    <property type="entry name" value="Glyco_hydro_31_N_dom"/>
</dbReference>
<dbReference type="SUPFAM" id="SSF51445">
    <property type="entry name" value="(Trans)glycosidases"/>
    <property type="match status" value="1"/>
</dbReference>
<protein>
    <submittedName>
        <fullName evidence="6">Alpha-glucosidase</fullName>
    </submittedName>
</protein>
<dbReference type="PANTHER" id="PTHR22762">
    <property type="entry name" value="ALPHA-GLUCOSIDASE"/>
    <property type="match status" value="1"/>
</dbReference>
<evidence type="ECO:0000259" key="5">
    <source>
        <dbReference type="Pfam" id="PF21365"/>
    </source>
</evidence>
<keyword evidence="2" id="KW-0326">Glycosidase</keyword>
<reference evidence="6" key="2">
    <citation type="journal article" date="2021" name="Microorganisms">
        <title>Bacterial Dimethylsulfoniopropionate Biosynthesis in the East China Sea.</title>
        <authorList>
            <person name="Liu J."/>
            <person name="Zhang Y."/>
            <person name="Liu J."/>
            <person name="Zhong H."/>
            <person name="Williams B.T."/>
            <person name="Zheng Y."/>
            <person name="Curson A.R.J."/>
            <person name="Sun C."/>
            <person name="Sun H."/>
            <person name="Song D."/>
            <person name="Wagner Mackenzie B."/>
            <person name="Bermejo Martinez A."/>
            <person name="Todd J.D."/>
            <person name="Zhang X.H."/>
        </authorList>
    </citation>
    <scope>NUCLEOTIDE SEQUENCE</scope>
    <source>
        <strain evidence="6">AESS21</strain>
    </source>
</reference>
<dbReference type="Pfam" id="PF21365">
    <property type="entry name" value="Glyco_hydro_31_3rd"/>
    <property type="match status" value="1"/>
</dbReference>
<dbReference type="Gene3D" id="3.20.20.80">
    <property type="entry name" value="Glycosidases"/>
    <property type="match status" value="1"/>
</dbReference>
<evidence type="ECO:0000259" key="4">
    <source>
        <dbReference type="Pfam" id="PF13802"/>
    </source>
</evidence>
<dbReference type="InterPro" id="IPR000322">
    <property type="entry name" value="Glyco_hydro_31_TIM"/>
</dbReference>
<dbReference type="CDD" id="cd14752">
    <property type="entry name" value="GH31_N"/>
    <property type="match status" value="1"/>
</dbReference>
<dbReference type="GO" id="GO:0030246">
    <property type="term" value="F:carbohydrate binding"/>
    <property type="evidence" value="ECO:0007669"/>
    <property type="project" value="InterPro"/>
</dbReference>
<evidence type="ECO:0000256" key="1">
    <source>
        <dbReference type="ARBA" id="ARBA00007806"/>
    </source>
</evidence>
<dbReference type="Pfam" id="PF01055">
    <property type="entry name" value="Glyco_hydro_31_2nd"/>
    <property type="match status" value="1"/>
</dbReference>
<dbReference type="RefSeq" id="WP_213216192.1">
    <property type="nucleotide sequence ID" value="NZ_QTKU01000002.1"/>
</dbReference>
<dbReference type="Gene3D" id="2.60.40.1180">
    <property type="entry name" value="Golgi alpha-mannosidase II"/>
    <property type="match status" value="2"/>
</dbReference>
<dbReference type="PANTHER" id="PTHR22762:SF165">
    <property type="entry name" value="PUTATIVE (AFU_ORTHOLOGUE AFUA_1G06560)-RELATED"/>
    <property type="match status" value="1"/>
</dbReference>
<dbReference type="SUPFAM" id="SSF51011">
    <property type="entry name" value="Glycosyl hydrolase domain"/>
    <property type="match status" value="1"/>
</dbReference>